<organism evidence="2 3">
    <name type="scientific">Arthrospiribacter ruber</name>
    <dbReference type="NCBI Taxonomy" id="2487934"/>
    <lineage>
        <taxon>Bacteria</taxon>
        <taxon>Pseudomonadati</taxon>
        <taxon>Bacteroidota</taxon>
        <taxon>Cytophagia</taxon>
        <taxon>Cytophagales</taxon>
        <taxon>Cyclobacteriaceae</taxon>
        <taxon>Arthrospiribacter</taxon>
    </lineage>
</organism>
<name>A0A951MBS4_9BACT</name>
<dbReference type="InterPro" id="IPR008523">
    <property type="entry name" value="DUF805"/>
</dbReference>
<proteinExistence type="predicted"/>
<dbReference type="AlphaFoldDB" id="A0A951MBS4"/>
<feature type="transmembrane region" description="Helical" evidence="1">
    <location>
        <begin position="16"/>
        <end position="32"/>
    </location>
</feature>
<reference evidence="2 3" key="1">
    <citation type="journal article" date="2020" name="Syst. Appl. Microbiol.">
        <title>Arthrospiribacter ruber gen. nov., sp. nov., a novel bacterium isolated from Arthrospira cultures.</title>
        <authorList>
            <person name="Waleron M."/>
            <person name="Misztak A."/>
            <person name="Waleron M.M."/>
            <person name="Furmaniak M."/>
            <person name="Mrozik A."/>
            <person name="Waleron K."/>
        </authorList>
    </citation>
    <scope>NUCLEOTIDE SEQUENCE [LARGE SCALE GENOMIC DNA]</scope>
    <source>
        <strain evidence="2 3">DPMB0001</strain>
    </source>
</reference>
<keyword evidence="1" id="KW-0472">Membrane</keyword>
<feature type="transmembrane region" description="Helical" evidence="1">
    <location>
        <begin position="77"/>
        <end position="97"/>
    </location>
</feature>
<sequence length="117" mass="13811">MSSFFNPDGRISRRKYWIFFIVFYWTNLLALIKMYDAYTMDDIFSFVAFGVVLITTIILLMIQAIKRLHDIGLDWKYSLYLLIPPPINFIGFIWLGVKKGQEKTNEYGKEPKKTDVV</sequence>
<comment type="caution">
    <text evidence="2">The sequence shown here is derived from an EMBL/GenBank/DDBJ whole genome shotgun (WGS) entry which is preliminary data.</text>
</comment>
<evidence type="ECO:0000313" key="2">
    <source>
        <dbReference type="EMBL" id="MBW3466480.1"/>
    </source>
</evidence>
<dbReference type="Pfam" id="PF05656">
    <property type="entry name" value="DUF805"/>
    <property type="match status" value="1"/>
</dbReference>
<accession>A0A951MBS4</accession>
<feature type="transmembrane region" description="Helical" evidence="1">
    <location>
        <begin position="44"/>
        <end position="65"/>
    </location>
</feature>
<keyword evidence="1" id="KW-1133">Transmembrane helix</keyword>
<dbReference type="PANTHER" id="PTHR34980">
    <property type="entry name" value="INNER MEMBRANE PROTEIN-RELATED-RELATED"/>
    <property type="match status" value="1"/>
</dbReference>
<protein>
    <submittedName>
        <fullName evidence="2">DUF805 domain-containing protein</fullName>
    </submittedName>
</protein>
<keyword evidence="1" id="KW-0812">Transmembrane</keyword>
<dbReference type="GO" id="GO:0005886">
    <property type="term" value="C:plasma membrane"/>
    <property type="evidence" value="ECO:0007669"/>
    <property type="project" value="TreeGrafter"/>
</dbReference>
<evidence type="ECO:0000313" key="3">
    <source>
        <dbReference type="Proteomes" id="UP000727490"/>
    </source>
</evidence>
<keyword evidence="3" id="KW-1185">Reference proteome</keyword>
<dbReference type="EMBL" id="RPHB01000001">
    <property type="protein sequence ID" value="MBW3466480.1"/>
    <property type="molecule type" value="Genomic_DNA"/>
</dbReference>
<evidence type="ECO:0000256" key="1">
    <source>
        <dbReference type="SAM" id="Phobius"/>
    </source>
</evidence>
<dbReference type="Proteomes" id="UP000727490">
    <property type="component" value="Unassembled WGS sequence"/>
</dbReference>
<dbReference type="RefSeq" id="WP_219286390.1">
    <property type="nucleotide sequence ID" value="NZ_RPHB01000001.1"/>
</dbReference>
<dbReference type="PANTHER" id="PTHR34980:SF3">
    <property type="entry name" value="BLR8105 PROTEIN"/>
    <property type="match status" value="1"/>
</dbReference>
<gene>
    <name evidence="2" type="ORF">EGN73_01465</name>
</gene>